<gene>
    <name evidence="1" type="ORF">BDA96_01G312800</name>
</gene>
<accession>A0A921S1C3</accession>
<name>A0A921S1C3_SORBI</name>
<evidence type="ECO:0000313" key="1">
    <source>
        <dbReference type="EMBL" id="KAG0550127.1"/>
    </source>
</evidence>
<organism evidence="1 2">
    <name type="scientific">Sorghum bicolor</name>
    <name type="common">Sorghum</name>
    <name type="synonym">Sorghum vulgare</name>
    <dbReference type="NCBI Taxonomy" id="4558"/>
    <lineage>
        <taxon>Eukaryota</taxon>
        <taxon>Viridiplantae</taxon>
        <taxon>Streptophyta</taxon>
        <taxon>Embryophyta</taxon>
        <taxon>Tracheophyta</taxon>
        <taxon>Spermatophyta</taxon>
        <taxon>Magnoliopsida</taxon>
        <taxon>Liliopsida</taxon>
        <taxon>Poales</taxon>
        <taxon>Poaceae</taxon>
        <taxon>PACMAD clade</taxon>
        <taxon>Panicoideae</taxon>
        <taxon>Andropogonodae</taxon>
        <taxon>Andropogoneae</taxon>
        <taxon>Sorghinae</taxon>
        <taxon>Sorghum</taxon>
    </lineage>
</organism>
<dbReference type="EMBL" id="CM027680">
    <property type="protein sequence ID" value="KAG0550127.1"/>
    <property type="molecule type" value="Genomic_DNA"/>
</dbReference>
<proteinExistence type="predicted"/>
<protein>
    <submittedName>
        <fullName evidence="1">Uncharacterized protein</fullName>
    </submittedName>
</protein>
<dbReference type="Proteomes" id="UP000807115">
    <property type="component" value="Chromosome 1"/>
</dbReference>
<comment type="caution">
    <text evidence="1">The sequence shown here is derived from an EMBL/GenBank/DDBJ whole genome shotgun (WGS) entry which is preliminary data.</text>
</comment>
<evidence type="ECO:0000313" key="2">
    <source>
        <dbReference type="Proteomes" id="UP000807115"/>
    </source>
</evidence>
<reference evidence="1" key="2">
    <citation type="submission" date="2020-10" db="EMBL/GenBank/DDBJ databases">
        <authorList>
            <person name="Cooper E.A."/>
            <person name="Brenton Z.W."/>
            <person name="Flinn B.S."/>
            <person name="Jenkins J."/>
            <person name="Shu S."/>
            <person name="Flowers D."/>
            <person name="Luo F."/>
            <person name="Wang Y."/>
            <person name="Xia P."/>
            <person name="Barry K."/>
            <person name="Daum C."/>
            <person name="Lipzen A."/>
            <person name="Yoshinaga Y."/>
            <person name="Schmutz J."/>
            <person name="Saski C."/>
            <person name="Vermerris W."/>
            <person name="Kresovich S."/>
        </authorList>
    </citation>
    <scope>NUCLEOTIDE SEQUENCE</scope>
</reference>
<reference evidence="1" key="1">
    <citation type="journal article" date="2019" name="BMC Genomics">
        <title>A new reference genome for Sorghum bicolor reveals high levels of sequence similarity between sweet and grain genotypes: implications for the genetics of sugar metabolism.</title>
        <authorList>
            <person name="Cooper E.A."/>
            <person name="Brenton Z.W."/>
            <person name="Flinn B.S."/>
            <person name="Jenkins J."/>
            <person name="Shu S."/>
            <person name="Flowers D."/>
            <person name="Luo F."/>
            <person name="Wang Y."/>
            <person name="Xia P."/>
            <person name="Barry K."/>
            <person name="Daum C."/>
            <person name="Lipzen A."/>
            <person name="Yoshinaga Y."/>
            <person name="Schmutz J."/>
            <person name="Saski C."/>
            <person name="Vermerris W."/>
            <person name="Kresovich S."/>
        </authorList>
    </citation>
    <scope>NUCLEOTIDE SEQUENCE</scope>
</reference>
<dbReference type="AlphaFoldDB" id="A0A921S1C3"/>
<sequence length="92" mass="9931">MPAVAKLPLWLRRSQLRSRVVSLGEEDEAPIPRLVGSTSIAKLCCRRRSSPCTGSMDLVPCRLPCSLPDQCLYSVVHGIAGSPVVQICPMVA</sequence>